<reference evidence="1" key="1">
    <citation type="journal article" date="2024" name="BMC Genomics">
        <title>Functional annotation of a divergent genome using sequence and structure-based similarity.</title>
        <authorList>
            <person name="Svedberg D."/>
            <person name="Winiger R.R."/>
            <person name="Berg A."/>
            <person name="Sharma H."/>
            <person name="Tellgren-Roth C."/>
            <person name="Debrunner-Vossbrinck B.A."/>
            <person name="Vossbrinck C.R."/>
            <person name="Barandun J."/>
        </authorList>
    </citation>
    <scope>NUCLEOTIDE SEQUENCE</scope>
    <source>
        <strain evidence="1">Illinois isolate</strain>
    </source>
</reference>
<dbReference type="AlphaFoldDB" id="A0AAX4JGR9"/>
<gene>
    <name evidence="1" type="ORF">VNE69_12008</name>
</gene>
<evidence type="ECO:0000313" key="1">
    <source>
        <dbReference type="EMBL" id="WUR05023.1"/>
    </source>
</evidence>
<accession>A0AAX4JGR9</accession>
<proteinExistence type="predicted"/>
<name>A0AAX4JGR9_9MICR</name>
<evidence type="ECO:0000313" key="2">
    <source>
        <dbReference type="Proteomes" id="UP001334084"/>
    </source>
</evidence>
<dbReference type="GeneID" id="90542870"/>
<sequence length="113" mass="14009">MFYKEKPEDGKNYKKIKVDEEIFYKLETTEKKKKRYSDQLKDPLYAQQDMHRKLKMIKKFRENNEDLDDLIEKWESLISECIIIMNREYEVSVKELFKIFNLEDYGFLIDEYE</sequence>
<organism evidence="1 2">
    <name type="scientific">Vairimorpha necatrix</name>
    <dbReference type="NCBI Taxonomy" id="6039"/>
    <lineage>
        <taxon>Eukaryota</taxon>
        <taxon>Fungi</taxon>
        <taxon>Fungi incertae sedis</taxon>
        <taxon>Microsporidia</taxon>
        <taxon>Nosematidae</taxon>
        <taxon>Vairimorpha</taxon>
    </lineage>
</organism>
<dbReference type="RefSeq" id="XP_065331168.1">
    <property type="nucleotide sequence ID" value="XM_065475096.1"/>
</dbReference>
<dbReference type="Proteomes" id="UP001334084">
    <property type="component" value="Chromosome 12"/>
</dbReference>
<protein>
    <submittedName>
        <fullName evidence="1">Uncharacterized protein</fullName>
    </submittedName>
</protein>
<dbReference type="KEGG" id="vnx:VNE69_12008"/>
<keyword evidence="2" id="KW-1185">Reference proteome</keyword>
<dbReference type="Pfam" id="PF17021">
    <property type="entry name" value="Mei5_like"/>
    <property type="match status" value="1"/>
</dbReference>
<dbReference type="EMBL" id="CP142737">
    <property type="protein sequence ID" value="WUR05023.1"/>
    <property type="molecule type" value="Genomic_DNA"/>
</dbReference>
<dbReference type="InterPro" id="IPR031509">
    <property type="entry name" value="Mei5-like"/>
</dbReference>